<dbReference type="EC" id="1.14.11.2" evidence="5"/>
<evidence type="ECO:0000313" key="15">
    <source>
        <dbReference type="EMBL" id="JAS61022.1"/>
    </source>
</evidence>
<name>A0A1B6GEZ8_9HEMI</name>
<keyword evidence="13" id="KW-0812">Transmembrane</keyword>
<keyword evidence="9" id="KW-0223">Dioxygenase</keyword>
<accession>A0A1B6GEZ8</accession>
<dbReference type="InterPro" id="IPR045054">
    <property type="entry name" value="P4HA-like"/>
</dbReference>
<sequence>IPKFRGLLSISVCEICIYFNFRLQMKMIEYLVITSSVLLLILDIGIMGSPHGKLMKMFDQEQRMLNHLQRYIKQQETSVRLLERHLREVWSSVPREVDRDQYVRHAINNYLLVRRLVFGWSKIARIASLFSTPRPNVRWPGLEDLSGVMRYLFRLQQTYQLKTAHLAHGFVDGDQADVVVTGLDTFLMAEANAQSHDFQLAKEWLDNTIAKADNTVSFSDILELKVLSVCFLGESTGSISALTQLLEDFPDFKPSPYLLNTWQTIANFDCPTHKQALENMRYQHSMLDPNFMTRFNTLCRAVTGSSLQPQHVLSCRYVHYNKTRLRLGPFRAEELQLDPPVLLFHDVISDAEIREVQKCAIRSKMEASEIYNERDEAYVNRDRSSESSDLRPRECSVMVRLLQRLGDMTNLDVATAETSQVTRYGVGGEYLFHFDNDILSQDCSRNCRIATLITYLNDVPSGGHTVFRQWGLSVRPQKRTALFWFNYHRNGTGDVTTDHAGCPVIRGSKWVLNLWFHHFNSFPSCFQDDNRSSFKYFYV</sequence>
<comment type="cofactor">
    <cofactor evidence="1">
        <name>L-ascorbate</name>
        <dbReference type="ChEBI" id="CHEBI:38290"/>
    </cofactor>
</comment>
<evidence type="ECO:0000256" key="2">
    <source>
        <dbReference type="ARBA" id="ARBA00002035"/>
    </source>
</evidence>
<keyword evidence="13" id="KW-1133">Transmembrane helix</keyword>
<keyword evidence="8" id="KW-0847">Vitamin C</keyword>
<dbReference type="Gene3D" id="2.60.120.620">
    <property type="entry name" value="q2cbj1_9rhob like domain"/>
    <property type="match status" value="1"/>
</dbReference>
<dbReference type="Gene3D" id="6.10.140.1460">
    <property type="match status" value="1"/>
</dbReference>
<dbReference type="GO" id="GO:0005506">
    <property type="term" value="F:iron ion binding"/>
    <property type="evidence" value="ECO:0007669"/>
    <property type="project" value="InterPro"/>
</dbReference>
<evidence type="ECO:0000256" key="3">
    <source>
        <dbReference type="ARBA" id="ARBA00004319"/>
    </source>
</evidence>
<keyword evidence="11" id="KW-0408">Iron</keyword>
<evidence type="ECO:0000256" key="12">
    <source>
        <dbReference type="ARBA" id="ARBA00023180"/>
    </source>
</evidence>
<keyword evidence="13" id="KW-0472">Membrane</keyword>
<dbReference type="InterPro" id="IPR013547">
    <property type="entry name" value="P4H_N"/>
</dbReference>
<dbReference type="Gene3D" id="1.25.40.10">
    <property type="entry name" value="Tetratricopeptide repeat domain"/>
    <property type="match status" value="1"/>
</dbReference>
<evidence type="ECO:0000256" key="8">
    <source>
        <dbReference type="ARBA" id="ARBA00022896"/>
    </source>
</evidence>
<reference evidence="15" key="1">
    <citation type="submission" date="2015-11" db="EMBL/GenBank/DDBJ databases">
        <title>De novo transcriptome assembly of four potential Pierce s Disease insect vectors from Arizona vineyards.</title>
        <authorList>
            <person name="Tassone E.E."/>
        </authorList>
    </citation>
    <scope>NUCLEOTIDE SEQUENCE</scope>
</reference>
<dbReference type="InterPro" id="IPR005123">
    <property type="entry name" value="Oxoglu/Fe-dep_dioxygenase_dom"/>
</dbReference>
<dbReference type="InterPro" id="IPR044862">
    <property type="entry name" value="Pro_4_hyd_alph_FE2OG_OXY"/>
</dbReference>
<dbReference type="Pfam" id="PF08336">
    <property type="entry name" value="P4Ha_N"/>
    <property type="match status" value="1"/>
</dbReference>
<evidence type="ECO:0000256" key="4">
    <source>
        <dbReference type="ARBA" id="ARBA00006511"/>
    </source>
</evidence>
<keyword evidence="12" id="KW-0325">Glycoprotein</keyword>
<evidence type="ECO:0000256" key="6">
    <source>
        <dbReference type="ARBA" id="ARBA00022723"/>
    </source>
</evidence>
<evidence type="ECO:0000256" key="7">
    <source>
        <dbReference type="ARBA" id="ARBA00022824"/>
    </source>
</evidence>
<dbReference type="GO" id="GO:0031418">
    <property type="term" value="F:L-ascorbic acid binding"/>
    <property type="evidence" value="ECO:0007669"/>
    <property type="project" value="UniProtKB-KW"/>
</dbReference>
<evidence type="ECO:0000259" key="14">
    <source>
        <dbReference type="PROSITE" id="PS51471"/>
    </source>
</evidence>
<evidence type="ECO:0000256" key="10">
    <source>
        <dbReference type="ARBA" id="ARBA00023002"/>
    </source>
</evidence>
<dbReference type="GO" id="GO:0005788">
    <property type="term" value="C:endoplasmic reticulum lumen"/>
    <property type="evidence" value="ECO:0007669"/>
    <property type="project" value="UniProtKB-SubCell"/>
</dbReference>
<dbReference type="PROSITE" id="PS51471">
    <property type="entry name" value="FE2OG_OXY"/>
    <property type="match status" value="1"/>
</dbReference>
<feature type="non-terminal residue" evidence="15">
    <location>
        <position position="1"/>
    </location>
</feature>
<proteinExistence type="inferred from homology"/>
<comment type="similarity">
    <text evidence="4">Belongs to the P4HA family.</text>
</comment>
<protein>
    <recommendedName>
        <fullName evidence="5">procollagen-proline 4-dioxygenase</fullName>
        <ecNumber evidence="5">1.14.11.2</ecNumber>
    </recommendedName>
</protein>
<keyword evidence="7" id="KW-0256">Endoplasmic reticulum</keyword>
<keyword evidence="6" id="KW-0479">Metal-binding</keyword>
<evidence type="ECO:0000256" key="5">
    <source>
        <dbReference type="ARBA" id="ARBA00012269"/>
    </source>
</evidence>
<comment type="subcellular location">
    <subcellularLocation>
        <location evidence="3">Endoplasmic reticulum lumen</location>
    </subcellularLocation>
</comment>
<evidence type="ECO:0000256" key="11">
    <source>
        <dbReference type="ARBA" id="ARBA00023004"/>
    </source>
</evidence>
<dbReference type="Pfam" id="PF13640">
    <property type="entry name" value="2OG-FeII_Oxy_3"/>
    <property type="match status" value="1"/>
</dbReference>
<dbReference type="EMBL" id="GECZ01008747">
    <property type="protein sequence ID" value="JAS61022.1"/>
    <property type="molecule type" value="Transcribed_RNA"/>
</dbReference>
<dbReference type="InterPro" id="IPR006620">
    <property type="entry name" value="Pro_4_hyd_alph"/>
</dbReference>
<comment type="function">
    <text evidence="2">Catalyzes the post-translational formation of 4-hydroxyproline in -Xaa-Pro-Gly- sequences in collagens and other proteins.</text>
</comment>
<evidence type="ECO:0000256" key="13">
    <source>
        <dbReference type="SAM" id="Phobius"/>
    </source>
</evidence>
<dbReference type="PANTHER" id="PTHR10869">
    <property type="entry name" value="PROLYL 4-HYDROXYLASE ALPHA SUBUNIT"/>
    <property type="match status" value="1"/>
</dbReference>
<evidence type="ECO:0000256" key="1">
    <source>
        <dbReference type="ARBA" id="ARBA00001961"/>
    </source>
</evidence>
<dbReference type="SMART" id="SM00702">
    <property type="entry name" value="P4Hc"/>
    <property type="match status" value="1"/>
</dbReference>
<dbReference type="GO" id="GO:0004656">
    <property type="term" value="F:procollagen-proline 4-dioxygenase activity"/>
    <property type="evidence" value="ECO:0007669"/>
    <property type="project" value="UniProtKB-EC"/>
</dbReference>
<dbReference type="InterPro" id="IPR011990">
    <property type="entry name" value="TPR-like_helical_dom_sf"/>
</dbReference>
<evidence type="ECO:0000256" key="9">
    <source>
        <dbReference type="ARBA" id="ARBA00022964"/>
    </source>
</evidence>
<organism evidence="15">
    <name type="scientific">Cuerna arida</name>
    <dbReference type="NCBI Taxonomy" id="1464854"/>
    <lineage>
        <taxon>Eukaryota</taxon>
        <taxon>Metazoa</taxon>
        <taxon>Ecdysozoa</taxon>
        <taxon>Arthropoda</taxon>
        <taxon>Hexapoda</taxon>
        <taxon>Insecta</taxon>
        <taxon>Pterygota</taxon>
        <taxon>Neoptera</taxon>
        <taxon>Paraneoptera</taxon>
        <taxon>Hemiptera</taxon>
        <taxon>Auchenorrhyncha</taxon>
        <taxon>Membracoidea</taxon>
        <taxon>Cicadellidae</taxon>
        <taxon>Cicadellinae</taxon>
        <taxon>Proconiini</taxon>
        <taxon>Cuerna</taxon>
    </lineage>
</organism>
<feature type="domain" description="Fe2OG dioxygenase" evidence="14">
    <location>
        <begin position="415"/>
        <end position="518"/>
    </location>
</feature>
<dbReference type="AlphaFoldDB" id="A0A1B6GEZ8"/>
<gene>
    <name evidence="15" type="ORF">g.20318</name>
</gene>
<keyword evidence="10" id="KW-0560">Oxidoreductase</keyword>
<feature type="transmembrane region" description="Helical" evidence="13">
    <location>
        <begin position="30"/>
        <end position="48"/>
    </location>
</feature>
<dbReference type="PANTHER" id="PTHR10869:SF244">
    <property type="entry name" value="PROLYL 4-HYDROXYLASE SUBUNIT ALPHA-2"/>
    <property type="match status" value="1"/>
</dbReference>